<evidence type="ECO:0000313" key="2">
    <source>
        <dbReference type="Proteomes" id="UP001221898"/>
    </source>
</evidence>
<reference evidence="1" key="1">
    <citation type="journal article" date="2023" name="Science">
        <title>Genome structures resolve the early diversification of teleost fishes.</title>
        <authorList>
            <person name="Parey E."/>
            <person name="Louis A."/>
            <person name="Montfort J."/>
            <person name="Bouchez O."/>
            <person name="Roques C."/>
            <person name="Iampietro C."/>
            <person name="Lluch J."/>
            <person name="Castinel A."/>
            <person name="Donnadieu C."/>
            <person name="Desvignes T."/>
            <person name="Floi Bucao C."/>
            <person name="Jouanno E."/>
            <person name="Wen M."/>
            <person name="Mejri S."/>
            <person name="Dirks R."/>
            <person name="Jansen H."/>
            <person name="Henkel C."/>
            <person name="Chen W.J."/>
            <person name="Zahm M."/>
            <person name="Cabau C."/>
            <person name="Klopp C."/>
            <person name="Thompson A.W."/>
            <person name="Robinson-Rechavi M."/>
            <person name="Braasch I."/>
            <person name="Lecointre G."/>
            <person name="Bobe J."/>
            <person name="Postlethwait J.H."/>
            <person name="Berthelot C."/>
            <person name="Roest Crollius H."/>
            <person name="Guiguen Y."/>
        </authorList>
    </citation>
    <scope>NUCLEOTIDE SEQUENCE</scope>
    <source>
        <strain evidence="1">NC1722</strain>
    </source>
</reference>
<proteinExistence type="predicted"/>
<accession>A0AAD7RJG4</accession>
<sequence length="126" mass="13857">MLQNESIEARIACVLKALPIFLNEVPEKLTKEYLDINSDEAQKEQDQTIIGIYVINHEGADAMDPPAYVGIIIEGVQGLEDPADIPSACALLLGIIYVLNLSHPPDLKCTFKVLQKIVMEMDGASY</sequence>
<dbReference type="PANTHER" id="PTHR31025:SF27">
    <property type="entry name" value="SI:CH211-193K19.2-RELATED"/>
    <property type="match status" value="1"/>
</dbReference>
<comment type="caution">
    <text evidence="1">The sequence shown here is derived from an EMBL/GenBank/DDBJ whole genome shotgun (WGS) entry which is preliminary data.</text>
</comment>
<dbReference type="Proteomes" id="UP001221898">
    <property type="component" value="Unassembled WGS sequence"/>
</dbReference>
<gene>
    <name evidence="1" type="ORF">AAFF_G00192110</name>
</gene>
<protein>
    <submittedName>
        <fullName evidence="1">Uncharacterized protein</fullName>
    </submittedName>
</protein>
<evidence type="ECO:0000313" key="1">
    <source>
        <dbReference type="EMBL" id="KAJ8385160.1"/>
    </source>
</evidence>
<dbReference type="PANTHER" id="PTHR31025">
    <property type="entry name" value="SI:CH211-196P9.1-RELATED"/>
    <property type="match status" value="1"/>
</dbReference>
<name>A0AAD7RJG4_9TELE</name>
<organism evidence="1 2">
    <name type="scientific">Aldrovandia affinis</name>
    <dbReference type="NCBI Taxonomy" id="143900"/>
    <lineage>
        <taxon>Eukaryota</taxon>
        <taxon>Metazoa</taxon>
        <taxon>Chordata</taxon>
        <taxon>Craniata</taxon>
        <taxon>Vertebrata</taxon>
        <taxon>Euteleostomi</taxon>
        <taxon>Actinopterygii</taxon>
        <taxon>Neopterygii</taxon>
        <taxon>Teleostei</taxon>
        <taxon>Notacanthiformes</taxon>
        <taxon>Halosauridae</taxon>
        <taxon>Aldrovandia</taxon>
    </lineage>
</organism>
<dbReference type="AlphaFoldDB" id="A0AAD7RJG4"/>
<keyword evidence="2" id="KW-1185">Reference proteome</keyword>
<dbReference type="EMBL" id="JAINUG010000257">
    <property type="protein sequence ID" value="KAJ8385160.1"/>
    <property type="molecule type" value="Genomic_DNA"/>
</dbReference>